<evidence type="ECO:0000259" key="1">
    <source>
        <dbReference type="Pfam" id="PF03372"/>
    </source>
</evidence>
<dbReference type="InterPro" id="IPR005135">
    <property type="entry name" value="Endo/exonuclease/phosphatase"/>
</dbReference>
<dbReference type="GO" id="GO:0006506">
    <property type="term" value="P:GPI anchor biosynthetic process"/>
    <property type="evidence" value="ECO:0007669"/>
    <property type="project" value="TreeGrafter"/>
</dbReference>
<protein>
    <submittedName>
        <fullName evidence="2">Endonuclease</fullName>
    </submittedName>
</protein>
<feature type="domain" description="Endonuclease/exonuclease/phosphatase" evidence="1">
    <location>
        <begin position="19"/>
        <end position="242"/>
    </location>
</feature>
<dbReference type="GO" id="GO:0004519">
    <property type="term" value="F:endonuclease activity"/>
    <property type="evidence" value="ECO:0007669"/>
    <property type="project" value="UniProtKB-KW"/>
</dbReference>
<name>A0A370KSE6_9HYPH</name>
<dbReference type="InterPro" id="IPR036691">
    <property type="entry name" value="Endo/exonu/phosph_ase_sf"/>
</dbReference>
<dbReference type="PANTHER" id="PTHR14859">
    <property type="entry name" value="CALCOFLUOR WHITE HYPERSENSITIVE PROTEIN PRECURSOR"/>
    <property type="match status" value="1"/>
</dbReference>
<evidence type="ECO:0000313" key="3">
    <source>
        <dbReference type="Proteomes" id="UP000254939"/>
    </source>
</evidence>
<dbReference type="Gene3D" id="3.60.10.10">
    <property type="entry name" value="Endonuclease/exonuclease/phosphatase"/>
    <property type="match status" value="1"/>
</dbReference>
<dbReference type="AlphaFoldDB" id="A0A370KSE6"/>
<reference evidence="2 3" key="1">
    <citation type="submission" date="2017-03" db="EMBL/GenBank/DDBJ databases">
        <title>Genome analysis of Rhizobial strains effectives or ineffectives for nitrogen fixation isolated from bean seeds.</title>
        <authorList>
            <person name="Peralta H."/>
            <person name="Aguilar-Vera A."/>
            <person name="Mora Y."/>
            <person name="Vargas-Lagunas C."/>
            <person name="Girard L."/>
            <person name="Mora J."/>
        </authorList>
    </citation>
    <scope>NUCLEOTIDE SEQUENCE [LARGE SCALE GENOMIC DNA]</scope>
    <source>
        <strain evidence="2 3">CCGM3</strain>
    </source>
</reference>
<keyword evidence="2" id="KW-0378">Hydrolase</keyword>
<dbReference type="SUPFAM" id="SSF56219">
    <property type="entry name" value="DNase I-like"/>
    <property type="match status" value="1"/>
</dbReference>
<dbReference type="EMBL" id="NAAC01000011">
    <property type="protein sequence ID" value="RDJ12325.1"/>
    <property type="molecule type" value="Genomic_DNA"/>
</dbReference>
<gene>
    <name evidence="2" type="ORF">B5K06_11325</name>
</gene>
<accession>A0A370KSE6</accession>
<proteinExistence type="predicted"/>
<evidence type="ECO:0000313" key="2">
    <source>
        <dbReference type="EMBL" id="RDJ12325.1"/>
    </source>
</evidence>
<dbReference type="InterPro" id="IPR051916">
    <property type="entry name" value="GPI-anchor_lipid_remodeler"/>
</dbReference>
<dbReference type="OrthoDB" id="9813425at2"/>
<keyword evidence="2" id="KW-0540">Nuclease</keyword>
<dbReference type="Proteomes" id="UP000254939">
    <property type="component" value="Unassembled WGS sequence"/>
</dbReference>
<organism evidence="2 3">
    <name type="scientific">Rhizobium grahamii</name>
    <dbReference type="NCBI Taxonomy" id="1120045"/>
    <lineage>
        <taxon>Bacteria</taxon>
        <taxon>Pseudomonadati</taxon>
        <taxon>Pseudomonadota</taxon>
        <taxon>Alphaproteobacteria</taxon>
        <taxon>Hyphomicrobiales</taxon>
        <taxon>Rhizobiaceae</taxon>
        <taxon>Rhizobium/Agrobacterium group</taxon>
        <taxon>Rhizobium</taxon>
    </lineage>
</organism>
<sequence length="257" mass="28407">MNTSSPLPQHLDRRELKILTYNVHSCVGTDRRVDPHRIADVIARSEADIIALQELDVGRKRTGGVDQAATIAALLKMEAHFHPALHVEEERYGDAVLTALPTRLMSAGPLPSVGETRGAIWMRIDVRGSAVNLINTHLGLRSRDRDRQVAALLGADWIGHPEFQGAPAIVCGDFNAIPSSPAYKSLAKHFRDAQSMVSAMPRPTFPSWYPLLRIDHVFVSKELYVDSTSIALDPLARRASDHLPLQVNLRIVQDHST</sequence>
<dbReference type="PANTHER" id="PTHR14859:SF15">
    <property type="entry name" value="ENDONUCLEASE_EXONUCLEASE_PHOSPHATASE DOMAIN-CONTAINING PROTEIN"/>
    <property type="match status" value="1"/>
</dbReference>
<dbReference type="RefSeq" id="WP_114712965.1">
    <property type="nucleotide sequence ID" value="NZ_KZ857259.1"/>
</dbReference>
<dbReference type="Pfam" id="PF03372">
    <property type="entry name" value="Exo_endo_phos"/>
    <property type="match status" value="1"/>
</dbReference>
<comment type="caution">
    <text evidence="2">The sequence shown here is derived from an EMBL/GenBank/DDBJ whole genome shotgun (WGS) entry which is preliminary data.</text>
</comment>
<keyword evidence="2" id="KW-0255">Endonuclease</keyword>
<dbReference type="GO" id="GO:0016020">
    <property type="term" value="C:membrane"/>
    <property type="evidence" value="ECO:0007669"/>
    <property type="project" value="GOC"/>
</dbReference>